<dbReference type="EMBL" id="FXUG01000016">
    <property type="protein sequence ID" value="SMP73353.1"/>
    <property type="molecule type" value="Genomic_DNA"/>
</dbReference>
<organism evidence="1 2">
    <name type="scientific">Neorhodopirellula lusitana</name>
    <dbReference type="NCBI Taxonomy" id="445327"/>
    <lineage>
        <taxon>Bacteria</taxon>
        <taxon>Pseudomonadati</taxon>
        <taxon>Planctomycetota</taxon>
        <taxon>Planctomycetia</taxon>
        <taxon>Pirellulales</taxon>
        <taxon>Pirellulaceae</taxon>
        <taxon>Neorhodopirellula</taxon>
    </lineage>
</organism>
<gene>
    <name evidence="1" type="ORF">SAMN06265222_11699</name>
</gene>
<proteinExistence type="predicted"/>
<protein>
    <submittedName>
        <fullName evidence="1">Uncharacterized protein</fullName>
    </submittedName>
</protein>
<accession>A0ABY1QJK7</accession>
<keyword evidence="2" id="KW-1185">Reference proteome</keyword>
<sequence length="88" mass="10118">MAYNAFGVTTLVGSQQLWRAQLQILVCTRRHWFWTEAVTDAQPDAFQRNASRYGSFETTVATSTRLPWETTVFPKTISWFLLTTKVEG</sequence>
<comment type="caution">
    <text evidence="1">The sequence shown here is derived from an EMBL/GenBank/DDBJ whole genome shotgun (WGS) entry which is preliminary data.</text>
</comment>
<reference evidence="1 2" key="1">
    <citation type="submission" date="2017-05" db="EMBL/GenBank/DDBJ databases">
        <authorList>
            <person name="Varghese N."/>
            <person name="Submissions S."/>
        </authorList>
    </citation>
    <scope>NUCLEOTIDE SEQUENCE [LARGE SCALE GENOMIC DNA]</scope>
    <source>
        <strain evidence="1 2">DSM 25457</strain>
    </source>
</reference>
<evidence type="ECO:0000313" key="1">
    <source>
        <dbReference type="EMBL" id="SMP73353.1"/>
    </source>
</evidence>
<name>A0ABY1QJK7_9BACT</name>
<evidence type="ECO:0000313" key="2">
    <source>
        <dbReference type="Proteomes" id="UP001158067"/>
    </source>
</evidence>
<dbReference type="Proteomes" id="UP001158067">
    <property type="component" value="Unassembled WGS sequence"/>
</dbReference>